<keyword evidence="5 6" id="KW-0472">Membrane</keyword>
<name>A0AAU7W107_9MICO</name>
<feature type="transmembrane region" description="Helical" evidence="6">
    <location>
        <begin position="147"/>
        <end position="168"/>
    </location>
</feature>
<evidence type="ECO:0000256" key="6">
    <source>
        <dbReference type="SAM" id="Phobius"/>
    </source>
</evidence>
<gene>
    <name evidence="7" type="ORF">ABS642_08690</name>
</gene>
<feature type="transmembrane region" description="Helical" evidence="6">
    <location>
        <begin position="361"/>
        <end position="379"/>
    </location>
</feature>
<dbReference type="InterPro" id="IPR050833">
    <property type="entry name" value="Poly_Biosynth_Transport"/>
</dbReference>
<dbReference type="GO" id="GO:0005886">
    <property type="term" value="C:plasma membrane"/>
    <property type="evidence" value="ECO:0007669"/>
    <property type="project" value="UniProtKB-SubCell"/>
</dbReference>
<feature type="transmembrane region" description="Helical" evidence="6">
    <location>
        <begin position="113"/>
        <end position="135"/>
    </location>
</feature>
<dbReference type="PANTHER" id="PTHR30250">
    <property type="entry name" value="PST FAMILY PREDICTED COLANIC ACID TRANSPORTER"/>
    <property type="match status" value="1"/>
</dbReference>
<keyword evidence="2" id="KW-1003">Cell membrane</keyword>
<keyword evidence="4 6" id="KW-1133">Transmembrane helix</keyword>
<organism evidence="7">
    <name type="scientific">Microbacterium sp. A8/3-1</name>
    <dbReference type="NCBI Taxonomy" id="3160749"/>
    <lineage>
        <taxon>Bacteria</taxon>
        <taxon>Bacillati</taxon>
        <taxon>Actinomycetota</taxon>
        <taxon>Actinomycetes</taxon>
        <taxon>Micrococcales</taxon>
        <taxon>Microbacteriaceae</taxon>
        <taxon>Microbacterium</taxon>
    </lineage>
</organism>
<feature type="transmembrane region" description="Helical" evidence="6">
    <location>
        <begin position="83"/>
        <end position="107"/>
    </location>
</feature>
<evidence type="ECO:0000256" key="4">
    <source>
        <dbReference type="ARBA" id="ARBA00022989"/>
    </source>
</evidence>
<dbReference type="EMBL" id="CP158357">
    <property type="protein sequence ID" value="XBX80150.1"/>
    <property type="molecule type" value="Genomic_DNA"/>
</dbReference>
<dbReference type="RefSeq" id="WP_350353008.1">
    <property type="nucleotide sequence ID" value="NZ_CP158357.1"/>
</dbReference>
<feature type="transmembrane region" description="Helical" evidence="6">
    <location>
        <begin position="336"/>
        <end position="354"/>
    </location>
</feature>
<dbReference type="Pfam" id="PF13440">
    <property type="entry name" value="Polysacc_synt_3"/>
    <property type="match status" value="1"/>
</dbReference>
<evidence type="ECO:0000313" key="7">
    <source>
        <dbReference type="EMBL" id="XBX80150.1"/>
    </source>
</evidence>
<evidence type="ECO:0000256" key="5">
    <source>
        <dbReference type="ARBA" id="ARBA00023136"/>
    </source>
</evidence>
<evidence type="ECO:0000256" key="1">
    <source>
        <dbReference type="ARBA" id="ARBA00004651"/>
    </source>
</evidence>
<feature type="transmembrane region" description="Helical" evidence="6">
    <location>
        <begin position="385"/>
        <end position="408"/>
    </location>
</feature>
<feature type="transmembrane region" description="Helical" evidence="6">
    <location>
        <begin position="12"/>
        <end position="31"/>
    </location>
</feature>
<feature type="transmembrane region" description="Helical" evidence="6">
    <location>
        <begin position="43"/>
        <end position="62"/>
    </location>
</feature>
<evidence type="ECO:0000256" key="2">
    <source>
        <dbReference type="ARBA" id="ARBA00022475"/>
    </source>
</evidence>
<feature type="transmembrane region" description="Helical" evidence="6">
    <location>
        <begin position="174"/>
        <end position="192"/>
    </location>
</feature>
<protein>
    <submittedName>
        <fullName evidence="7">Oligosaccharide flippase family protein</fullName>
    </submittedName>
</protein>
<feature type="transmembrane region" description="Helical" evidence="6">
    <location>
        <begin position="296"/>
        <end position="316"/>
    </location>
</feature>
<dbReference type="PANTHER" id="PTHR30250:SF28">
    <property type="entry name" value="POLYSACCHARIDE BIOSYNTHESIS PROTEIN"/>
    <property type="match status" value="1"/>
</dbReference>
<dbReference type="AlphaFoldDB" id="A0AAU7W107"/>
<evidence type="ECO:0000256" key="3">
    <source>
        <dbReference type="ARBA" id="ARBA00022692"/>
    </source>
</evidence>
<proteinExistence type="predicted"/>
<comment type="subcellular location">
    <subcellularLocation>
        <location evidence="1">Cell membrane</location>
        <topology evidence="1">Multi-pass membrane protein</topology>
    </subcellularLocation>
</comment>
<keyword evidence="3 6" id="KW-0812">Transmembrane</keyword>
<sequence length="420" mass="45538">MNTPARSGTIRSIGTLLTGSVVAQVIGLATMPVLSRIFTPQSFGLLAVFLSITSLVAIVASLRYEYAIVLPEADEDAVHLKRAATWIAASVSALALIVTAVVVLALLRENQTPWWLLLMGVSVFLAGESTILYFWFTRTRRYRVQSISRIVQAAVTAGTQILLGLTVLRGPEGLIIGYVVGQVVAVIVLLVFDDSRVRDVPRERKRTMQLLRRYRKMPLLNAPNALIDSFRLNGINLIIGIGAGSVAALGQFSMAWKLAQSPMALIAGAISQVYYQRMASAGPGELRRIVFSVTRNALIVGIVPFALLALCAPAVVPWLLGPQWVEAGLIVQALTPWLFLNVATAPLSNLFIVAERQGTMLVFALVYMVVPLVILWLLADDLVRAVWWTSGSMSVLLLILIGLSFVVATKVDAARPVSLD</sequence>
<accession>A0AAU7W107</accession>
<reference evidence="7" key="1">
    <citation type="submission" date="2024-06" db="EMBL/GenBank/DDBJ databases">
        <title>Draft genome sequence of Microbacterium sp. strain A8/3-1, isolated from Oxytropis tragacanthoides Fisch. ex DC. Root nodules in the Altai region of Russia.</title>
        <authorList>
            <person name="Sazanova A."/>
            <person name="Guro P."/>
            <person name="Kuznetsova I."/>
            <person name="Belimov A."/>
            <person name="Safronova V."/>
        </authorList>
    </citation>
    <scope>NUCLEOTIDE SEQUENCE</scope>
    <source>
        <strain evidence="7">A8/3-1</strain>
    </source>
</reference>